<dbReference type="EMBL" id="SMBP01000019">
    <property type="protein sequence ID" value="TCU57151.1"/>
    <property type="molecule type" value="Genomic_DNA"/>
</dbReference>
<proteinExistence type="predicted"/>
<gene>
    <name evidence="1" type="ORF">EDD61_11952</name>
</gene>
<organism evidence="1 2">
    <name type="scientific">Longicatena caecimuris</name>
    <dbReference type="NCBI Taxonomy" id="1796635"/>
    <lineage>
        <taxon>Bacteria</taxon>
        <taxon>Bacillati</taxon>
        <taxon>Bacillota</taxon>
        <taxon>Erysipelotrichia</taxon>
        <taxon>Erysipelotrichales</taxon>
        <taxon>Erysipelotrichaceae</taxon>
        <taxon>Longicatena</taxon>
    </lineage>
</organism>
<comment type="caution">
    <text evidence="1">The sequence shown here is derived from an EMBL/GenBank/DDBJ whole genome shotgun (WGS) entry which is preliminary data.</text>
</comment>
<dbReference type="Proteomes" id="UP000295773">
    <property type="component" value="Unassembled WGS sequence"/>
</dbReference>
<name>A0A4R3T659_9FIRM</name>
<dbReference type="RefSeq" id="WP_008978088.1">
    <property type="nucleotide sequence ID" value="NZ_DBGDHU010000011.1"/>
</dbReference>
<reference evidence="1 2" key="1">
    <citation type="submission" date="2019-03" db="EMBL/GenBank/DDBJ databases">
        <title>Genomic Encyclopedia of Type Strains, Phase IV (KMG-IV): sequencing the most valuable type-strain genomes for metagenomic binning, comparative biology and taxonomic classification.</title>
        <authorList>
            <person name="Goeker M."/>
        </authorList>
    </citation>
    <scope>NUCLEOTIDE SEQUENCE [LARGE SCALE GENOMIC DNA]</scope>
    <source>
        <strain evidence="1 2">DSM 29481</strain>
    </source>
</reference>
<evidence type="ECO:0000313" key="1">
    <source>
        <dbReference type="EMBL" id="TCU57151.1"/>
    </source>
</evidence>
<sequence>MTVQDLASFHETLKQNNIPFYTDIFTDDIWGDMGVDTASVSVTANEDSWHIHYIRTQSGIPYIFADYVSNIVDEYHKDLSHEQFYDYLNLHNLQKAFADFMHTNHV</sequence>
<evidence type="ECO:0000313" key="2">
    <source>
        <dbReference type="Proteomes" id="UP000295773"/>
    </source>
</evidence>
<keyword evidence="2" id="KW-1185">Reference proteome</keyword>
<dbReference type="AlphaFoldDB" id="A0A4R3T659"/>
<accession>A0A4R3T659</accession>
<protein>
    <submittedName>
        <fullName evidence="1">Uncharacterized protein</fullName>
    </submittedName>
</protein>